<dbReference type="RefSeq" id="WP_006951472.1">
    <property type="nucleotide sequence ID" value="NZ_JH594521.1"/>
</dbReference>
<organism evidence="1 2">
    <name type="scientific">Prevotella micans F0438</name>
    <dbReference type="NCBI Taxonomy" id="883158"/>
    <lineage>
        <taxon>Bacteria</taxon>
        <taxon>Pseudomonadati</taxon>
        <taxon>Bacteroidota</taxon>
        <taxon>Bacteroidia</taxon>
        <taxon>Bacteroidales</taxon>
        <taxon>Prevotellaceae</taxon>
        <taxon>Prevotella</taxon>
    </lineage>
</organism>
<keyword evidence="2" id="KW-1185">Reference proteome</keyword>
<proteinExistence type="predicted"/>
<accession>H1Q0M3</accession>
<dbReference type="AlphaFoldDB" id="H1Q0M3"/>
<evidence type="ECO:0000313" key="2">
    <source>
        <dbReference type="Proteomes" id="UP000016023"/>
    </source>
</evidence>
<dbReference type="PROSITE" id="PS51257">
    <property type="entry name" value="PROKAR_LIPOPROTEIN"/>
    <property type="match status" value="1"/>
</dbReference>
<dbReference type="HOGENOM" id="CLU_128185_0_0_10"/>
<dbReference type="PATRIC" id="fig|883158.3.peg.471"/>
<dbReference type="EMBL" id="AGWK01000017">
    <property type="protein sequence ID" value="EHO73445.1"/>
    <property type="molecule type" value="Genomic_DNA"/>
</dbReference>
<comment type="caution">
    <text evidence="1">The sequence shown here is derived from an EMBL/GenBank/DDBJ whole genome shotgun (WGS) entry which is preliminary data.</text>
</comment>
<evidence type="ECO:0008006" key="3">
    <source>
        <dbReference type="Google" id="ProtNLM"/>
    </source>
</evidence>
<dbReference type="Proteomes" id="UP000016023">
    <property type="component" value="Unassembled WGS sequence"/>
</dbReference>
<evidence type="ECO:0000313" key="1">
    <source>
        <dbReference type="EMBL" id="EHO73445.1"/>
    </source>
</evidence>
<reference evidence="1 2" key="1">
    <citation type="submission" date="2011-12" db="EMBL/GenBank/DDBJ databases">
        <title>The Genome Sequence of Prevotella micans F0438.</title>
        <authorList>
            <consortium name="The Broad Institute Genome Sequencing Platform"/>
            <person name="Earl A."/>
            <person name="Ward D."/>
            <person name="Feldgarden M."/>
            <person name="Gevers D."/>
            <person name="Izard J."/>
            <person name="Baranova O.V."/>
            <person name="Blanton J.M."/>
            <person name="Wade W.G."/>
            <person name="Dewhirst F.E."/>
            <person name="Young S.K."/>
            <person name="Zeng Q."/>
            <person name="Gargeya S."/>
            <person name="Fitzgerald M."/>
            <person name="Haas B."/>
            <person name="Abouelleil A."/>
            <person name="Alvarado L."/>
            <person name="Arachchi H.M."/>
            <person name="Berlin A."/>
            <person name="Chapman S.B."/>
            <person name="Gearin G."/>
            <person name="Goldberg J."/>
            <person name="Griggs A."/>
            <person name="Gujja S."/>
            <person name="Hansen M."/>
            <person name="Heiman D."/>
            <person name="Howarth C."/>
            <person name="Larimer J."/>
            <person name="Lui A."/>
            <person name="MacDonald P.J.P."/>
            <person name="McCowen C."/>
            <person name="Montmayeur A."/>
            <person name="Murphy C."/>
            <person name="Neiman D."/>
            <person name="Pearson M."/>
            <person name="Priest M."/>
            <person name="Roberts A."/>
            <person name="Saif S."/>
            <person name="Shea T."/>
            <person name="Sisk P."/>
            <person name="Stolte C."/>
            <person name="Sykes S."/>
            <person name="Wortman J."/>
            <person name="Nusbaum C."/>
            <person name="Birren B."/>
        </authorList>
    </citation>
    <scope>NUCLEOTIDE SEQUENCE [LARGE SCALE GENOMIC DNA]</scope>
    <source>
        <strain evidence="1 2">F0438</strain>
    </source>
</reference>
<sequence>MKKIILLAMSIILLSGCRESLEEQAARNCKEFTEKNCPTPVQLNIRMDSMVYENTTRTIRYYYTLSGPADNEKAAHKMQKELRSLLLTAVKSDTGTKIYKDAGFNFRYTYRSEKSPATILFDTTFGEKDY</sequence>
<protein>
    <recommendedName>
        <fullName evidence="3">Lipoprotein</fullName>
    </recommendedName>
</protein>
<dbReference type="eggNOG" id="ENOG5033UKF">
    <property type="taxonomic scope" value="Bacteria"/>
</dbReference>
<gene>
    <name evidence="1" type="ORF">HMPREF9140_00461</name>
</gene>
<name>H1Q0M3_9BACT</name>
<dbReference type="STRING" id="883158.HMPREF9140_00461"/>